<dbReference type="GO" id="GO:0046872">
    <property type="term" value="F:metal ion binding"/>
    <property type="evidence" value="ECO:0007669"/>
    <property type="project" value="UniProtKB-KW"/>
</dbReference>
<feature type="region of interest" description="Disordered" evidence="10">
    <location>
        <begin position="1"/>
        <end position="77"/>
    </location>
</feature>
<feature type="compositionally biased region" description="Basic residues" evidence="10">
    <location>
        <begin position="21"/>
        <end position="33"/>
    </location>
</feature>
<keyword evidence="9" id="KW-0411">Iron-sulfur</keyword>
<evidence type="ECO:0000256" key="2">
    <source>
        <dbReference type="ARBA" id="ARBA00001966"/>
    </source>
</evidence>
<dbReference type="InterPro" id="IPR011538">
    <property type="entry name" value="Nuo51_FMN-bd"/>
</dbReference>
<keyword evidence="5" id="KW-0285">Flavoprotein</keyword>
<comment type="cofactor">
    <cofactor evidence="2">
        <name>[4Fe-4S] cluster</name>
        <dbReference type="ChEBI" id="CHEBI:49883"/>
    </cofactor>
</comment>
<keyword evidence="6" id="KW-0288">FMN</keyword>
<dbReference type="EMBL" id="EU158805">
    <property type="protein sequence ID" value="ABX24511.1"/>
    <property type="molecule type" value="Genomic_DNA"/>
</dbReference>
<feature type="compositionally biased region" description="Gly residues" evidence="10">
    <location>
        <begin position="1"/>
        <end position="15"/>
    </location>
</feature>
<keyword evidence="4" id="KW-0004">4Fe-4S</keyword>
<comment type="similarity">
    <text evidence="3">Belongs to the complex I 51 kDa subunit family.</text>
</comment>
<dbReference type="Pfam" id="PF10589">
    <property type="entry name" value="NADH_4Fe-4S"/>
    <property type="match status" value="1"/>
</dbReference>
<dbReference type="SUPFAM" id="SSF140490">
    <property type="entry name" value="Nqo1C-terminal domain-like"/>
    <property type="match status" value="1"/>
</dbReference>
<evidence type="ECO:0000256" key="1">
    <source>
        <dbReference type="ARBA" id="ARBA00001917"/>
    </source>
</evidence>
<organism evidence="12">
    <name type="scientific">Streptomyces asoensis</name>
    <dbReference type="NCBI Taxonomy" id="249586"/>
    <lineage>
        <taxon>Bacteria</taxon>
        <taxon>Bacillati</taxon>
        <taxon>Actinomycetota</taxon>
        <taxon>Actinomycetes</taxon>
        <taxon>Kitasatosporales</taxon>
        <taxon>Streptomycetaceae</taxon>
        <taxon>Streptomyces</taxon>
    </lineage>
</organism>
<dbReference type="PANTHER" id="PTHR11780">
    <property type="entry name" value="NADH-UBIQUINONE OXIDOREDUCTASE FLAVOPROTEIN 1 NDUFV1"/>
    <property type="match status" value="1"/>
</dbReference>
<feature type="domain" description="NADH-ubiquinone oxidoreductase 51kDa subunit iron-sulphur binding" evidence="11">
    <location>
        <begin position="385"/>
        <end position="430"/>
    </location>
</feature>
<dbReference type="Gene3D" id="3.40.50.11540">
    <property type="entry name" value="NADH-ubiquinone oxidoreductase 51kDa subunit"/>
    <property type="match status" value="1"/>
</dbReference>
<dbReference type="GO" id="GO:0051539">
    <property type="term" value="F:4 iron, 4 sulfur cluster binding"/>
    <property type="evidence" value="ECO:0007669"/>
    <property type="project" value="UniProtKB-KW"/>
</dbReference>
<evidence type="ECO:0000256" key="3">
    <source>
        <dbReference type="ARBA" id="ARBA00007523"/>
    </source>
</evidence>
<keyword evidence="7" id="KW-0479">Metal-binding</keyword>
<sequence>MAPGEGRSGAGGRAPGGCRDRVRRTGGAHRVPGRRAASARLVPPSRHGGTPDRGRTVNSSTASFTPAPPTPGPDGYTARLLADWRATGRPATLGDHLRHREALRRTTDARGSLVDAVEAAGLTGRGGAGFPTARKMRSVAAGRGRPVVVVNAMESEPASRKDQFLIAVAPHLVLDGAVLAAVQVGADTVHVCLPRTRTAQQRRLGNAVEERRSARLDPVRIRLHALPHGYVSSESTSLVRWLDGGPARPRGNPPHSHERGVARRPTLVHNAETLAHLALIARHGPDWFRRAGTPDEPGTMMITVSGAVTAPGVGEVPLGIPLDTALGRAGDTTEPVRALLVGGFAGTWLPAEDLHTPLTRRDLAPLGAAPGAGVLIALPRSACGLLETARILAFLGAQSARQCGPCRYGLPAVAEDFAALAAGQSHPELLSRLRRRTGLLPDRGACRHPDGAARLAASALSAFADDVDRHLARGACPAAHRPPRIPVPPATAPDTWR</sequence>
<dbReference type="Gene3D" id="1.20.1440.230">
    <property type="entry name" value="NADH-ubiquinone oxidoreductase 51kDa subunit, iron-sulphur binding domain"/>
    <property type="match status" value="1"/>
</dbReference>
<dbReference type="InterPro" id="IPR037225">
    <property type="entry name" value="Nuo51_FMN-bd_sf"/>
</dbReference>
<dbReference type="GO" id="GO:0003954">
    <property type="term" value="F:NADH dehydrogenase activity"/>
    <property type="evidence" value="ECO:0007669"/>
    <property type="project" value="TreeGrafter"/>
</dbReference>
<proteinExistence type="inferred from homology"/>
<comment type="cofactor">
    <cofactor evidence="1">
        <name>FMN</name>
        <dbReference type="ChEBI" id="CHEBI:58210"/>
    </cofactor>
</comment>
<evidence type="ECO:0000256" key="5">
    <source>
        <dbReference type="ARBA" id="ARBA00022630"/>
    </source>
</evidence>
<evidence type="ECO:0000256" key="6">
    <source>
        <dbReference type="ARBA" id="ARBA00022643"/>
    </source>
</evidence>
<evidence type="ECO:0000256" key="7">
    <source>
        <dbReference type="ARBA" id="ARBA00022723"/>
    </source>
</evidence>
<dbReference type="InterPro" id="IPR037207">
    <property type="entry name" value="Nuop51_4Fe4S-bd_sf"/>
</dbReference>
<evidence type="ECO:0000313" key="12">
    <source>
        <dbReference type="EMBL" id="ABX24511.1"/>
    </source>
</evidence>
<reference evidence="12" key="1">
    <citation type="journal article" date="2009" name="J. Biol. Chem.">
        <title>Characterization of the polyoxin biosynthetic gene cluster from Streptomyces cacaoi and engineered production of polyoxin H.</title>
        <authorList>
            <person name="Chen W."/>
            <person name="Huang T."/>
            <person name="He X."/>
            <person name="Meng Q."/>
            <person name="You D."/>
            <person name="Bai L."/>
            <person name="Li J."/>
            <person name="Wu M."/>
            <person name="Li R."/>
            <person name="Xie Z."/>
            <person name="Zhou H."/>
            <person name="Zhou X."/>
            <person name="Tan H."/>
            <person name="Deng Z."/>
        </authorList>
    </citation>
    <scope>NUCLEOTIDE SEQUENCE</scope>
</reference>
<evidence type="ECO:0000259" key="11">
    <source>
        <dbReference type="SMART" id="SM00928"/>
    </source>
</evidence>
<dbReference type="Pfam" id="PF01512">
    <property type="entry name" value="Complex1_51K"/>
    <property type="match status" value="1"/>
</dbReference>
<evidence type="ECO:0000256" key="10">
    <source>
        <dbReference type="SAM" id="MobiDB-lite"/>
    </source>
</evidence>
<dbReference type="GO" id="GO:0045333">
    <property type="term" value="P:cellular respiration"/>
    <property type="evidence" value="ECO:0007669"/>
    <property type="project" value="TreeGrafter"/>
</dbReference>
<reference evidence="12" key="2">
    <citation type="journal article" date="2009" name="Microbiology">
        <title>polR, a pathway-specific transcriptional regulatory gene, positively controls polyoxin biosynthesis in Streptomyces cacaoi subsp. asoensis.</title>
        <authorList>
            <person name="Li R."/>
            <person name="Xie Z."/>
            <person name="Tian Y."/>
            <person name="Yang H."/>
            <person name="Chen W."/>
            <person name="You D."/>
            <person name="Liu G."/>
            <person name="Deng Z."/>
            <person name="Tan H."/>
        </authorList>
    </citation>
    <scope>NUCLEOTIDE SEQUENCE</scope>
</reference>
<dbReference type="InterPro" id="IPR050837">
    <property type="entry name" value="ComplexI_51kDa_subunit"/>
</dbReference>
<keyword evidence="8" id="KW-0408">Iron</keyword>
<evidence type="ECO:0000256" key="9">
    <source>
        <dbReference type="ARBA" id="ARBA00023014"/>
    </source>
</evidence>
<feature type="region of interest" description="Disordered" evidence="10">
    <location>
        <begin position="475"/>
        <end position="497"/>
    </location>
</feature>
<name>C1IC09_9ACTN</name>
<dbReference type="InterPro" id="IPR019575">
    <property type="entry name" value="Nuop51_4Fe4S-bd"/>
</dbReference>
<dbReference type="AlphaFoldDB" id="C1IC09"/>
<dbReference type="SUPFAM" id="SSF142019">
    <property type="entry name" value="Nqo1 FMN-binding domain-like"/>
    <property type="match status" value="1"/>
</dbReference>
<evidence type="ECO:0000256" key="4">
    <source>
        <dbReference type="ARBA" id="ARBA00022485"/>
    </source>
</evidence>
<dbReference type="SMART" id="SM00928">
    <property type="entry name" value="NADH_4Fe-4S"/>
    <property type="match status" value="1"/>
</dbReference>
<evidence type="ECO:0000256" key="8">
    <source>
        <dbReference type="ARBA" id="ARBA00023004"/>
    </source>
</evidence>
<accession>C1IC09</accession>
<protein>
    <submittedName>
        <fullName evidence="12">Respiratory-chain NADH dehydrogenase</fullName>
    </submittedName>
</protein>
<dbReference type="SUPFAM" id="SSF142984">
    <property type="entry name" value="Nqo1 middle domain-like"/>
    <property type="match status" value="1"/>
</dbReference>
<dbReference type="Gene3D" id="3.10.20.600">
    <property type="match status" value="1"/>
</dbReference>
<dbReference type="PANTHER" id="PTHR11780:SF10">
    <property type="entry name" value="NADH DEHYDROGENASE [UBIQUINONE] FLAVOPROTEIN 1, MITOCHONDRIAL"/>
    <property type="match status" value="1"/>
</dbReference>